<dbReference type="AlphaFoldDB" id="A0A4S3B804"/>
<dbReference type="SUPFAM" id="SSF52279">
    <property type="entry name" value="Beta-D-glucan exohydrolase, C-terminal domain"/>
    <property type="match status" value="1"/>
</dbReference>
<dbReference type="Pfam" id="PF00933">
    <property type="entry name" value="Glyco_hydro_3"/>
    <property type="match status" value="1"/>
</dbReference>
<keyword evidence="5" id="KW-1133">Transmembrane helix</keyword>
<keyword evidence="5" id="KW-0812">Transmembrane</keyword>
<keyword evidence="4" id="KW-0326">Glycosidase</keyword>
<dbReference type="RefSeq" id="WP_136135882.1">
    <property type="nucleotide sequence ID" value="NZ_SDGV01000002.1"/>
</dbReference>
<protein>
    <submittedName>
        <fullName evidence="7">Beta-glucosidase</fullName>
    </submittedName>
</protein>
<evidence type="ECO:0000256" key="2">
    <source>
        <dbReference type="ARBA" id="ARBA00022801"/>
    </source>
</evidence>
<evidence type="ECO:0000259" key="6">
    <source>
        <dbReference type="SMART" id="SM01217"/>
    </source>
</evidence>
<dbReference type="PROSITE" id="PS00775">
    <property type="entry name" value="GLYCOSYL_HYDROL_F3"/>
    <property type="match status" value="1"/>
</dbReference>
<keyword evidence="8" id="KW-1185">Reference proteome</keyword>
<reference evidence="7 8" key="1">
    <citation type="submission" date="2019-01" db="EMBL/GenBank/DDBJ databases">
        <title>Vagococcus silagei sp. nov. isolated from brewer's grain.</title>
        <authorList>
            <person name="Guu J.-R."/>
        </authorList>
    </citation>
    <scope>NUCLEOTIDE SEQUENCE [LARGE SCALE GENOMIC DNA]</scope>
    <source>
        <strain evidence="7 8">2B-2</strain>
    </source>
</reference>
<dbReference type="InterPro" id="IPR001764">
    <property type="entry name" value="Glyco_hydro_3_N"/>
</dbReference>
<dbReference type="Pfam" id="PF14310">
    <property type="entry name" value="Fn3-like"/>
    <property type="match status" value="1"/>
</dbReference>
<feature type="transmembrane region" description="Helical" evidence="5">
    <location>
        <begin position="940"/>
        <end position="961"/>
    </location>
</feature>
<dbReference type="InterPro" id="IPR026891">
    <property type="entry name" value="Fn3-like"/>
</dbReference>
<keyword evidence="3" id="KW-0119">Carbohydrate metabolism</keyword>
<dbReference type="InterPro" id="IPR036962">
    <property type="entry name" value="Glyco_hydro_3_N_sf"/>
</dbReference>
<dbReference type="GO" id="GO:0005975">
    <property type="term" value="P:carbohydrate metabolic process"/>
    <property type="evidence" value="ECO:0007669"/>
    <property type="project" value="InterPro"/>
</dbReference>
<dbReference type="InterPro" id="IPR013783">
    <property type="entry name" value="Ig-like_fold"/>
</dbReference>
<dbReference type="SUPFAM" id="SSF51445">
    <property type="entry name" value="(Trans)glycosidases"/>
    <property type="match status" value="1"/>
</dbReference>
<dbReference type="EMBL" id="SDGV01000002">
    <property type="protein sequence ID" value="THB62220.1"/>
    <property type="molecule type" value="Genomic_DNA"/>
</dbReference>
<evidence type="ECO:0000256" key="3">
    <source>
        <dbReference type="ARBA" id="ARBA00023277"/>
    </source>
</evidence>
<dbReference type="PANTHER" id="PTHR42715:SF10">
    <property type="entry name" value="BETA-GLUCOSIDASE"/>
    <property type="match status" value="1"/>
</dbReference>
<dbReference type="OrthoDB" id="9805821at2"/>
<dbReference type="InterPro" id="IPR036881">
    <property type="entry name" value="Glyco_hydro_3_C_sf"/>
</dbReference>
<comment type="similarity">
    <text evidence="1 4">Belongs to the glycosyl hydrolase 3 family.</text>
</comment>
<feature type="domain" description="Fibronectin type III-like" evidence="6">
    <location>
        <begin position="456"/>
        <end position="530"/>
    </location>
</feature>
<dbReference type="InterPro" id="IPR019800">
    <property type="entry name" value="Glyco_hydro_3_AS"/>
</dbReference>
<dbReference type="InterPro" id="IPR050288">
    <property type="entry name" value="Cellulose_deg_GH3"/>
</dbReference>
<dbReference type="Gene3D" id="3.40.50.1700">
    <property type="entry name" value="Glycoside hydrolase family 3 C-terminal domain"/>
    <property type="match status" value="1"/>
</dbReference>
<dbReference type="PANTHER" id="PTHR42715">
    <property type="entry name" value="BETA-GLUCOSIDASE"/>
    <property type="match status" value="1"/>
</dbReference>
<dbReference type="InterPro" id="IPR002772">
    <property type="entry name" value="Glyco_hydro_3_C"/>
</dbReference>
<gene>
    <name evidence="7" type="ORF">ESZ54_01370</name>
</gene>
<evidence type="ECO:0000256" key="1">
    <source>
        <dbReference type="ARBA" id="ARBA00005336"/>
    </source>
</evidence>
<dbReference type="InterPro" id="IPR017853">
    <property type="entry name" value="GH"/>
</dbReference>
<comment type="caution">
    <text evidence="7">The sequence shown here is derived from an EMBL/GenBank/DDBJ whole genome shotgun (WGS) entry which is preliminary data.</text>
</comment>
<dbReference type="Gene3D" id="3.20.20.300">
    <property type="entry name" value="Glycoside hydrolase, family 3, N-terminal domain"/>
    <property type="match status" value="1"/>
</dbReference>
<proteinExistence type="inferred from homology"/>
<name>A0A4S3B804_9ENTE</name>
<keyword evidence="2 4" id="KW-0378">Hydrolase</keyword>
<dbReference type="Pfam" id="PF01915">
    <property type="entry name" value="Glyco_hydro_3_C"/>
    <property type="match status" value="1"/>
</dbReference>
<dbReference type="SMART" id="SM01217">
    <property type="entry name" value="Fn3_like"/>
    <property type="match status" value="1"/>
</dbReference>
<feature type="transmembrane region" description="Helical" evidence="5">
    <location>
        <begin position="79"/>
        <end position="100"/>
    </location>
</feature>
<dbReference type="GO" id="GO:0004553">
    <property type="term" value="F:hydrolase activity, hydrolyzing O-glycosyl compounds"/>
    <property type="evidence" value="ECO:0007669"/>
    <property type="project" value="InterPro"/>
</dbReference>
<dbReference type="Gene3D" id="2.60.40.10">
    <property type="entry name" value="Immunoglobulins"/>
    <property type="match status" value="1"/>
</dbReference>
<evidence type="ECO:0000313" key="7">
    <source>
        <dbReference type="EMBL" id="THB62220.1"/>
    </source>
</evidence>
<dbReference type="Proteomes" id="UP000310506">
    <property type="component" value="Unassembled WGS sequence"/>
</dbReference>
<dbReference type="PRINTS" id="PR00133">
    <property type="entry name" value="GLHYDRLASE3"/>
</dbReference>
<sequence>MKKYRKLLIPVAIIAAIAGAIAFALFKLSQDEVLNMADVYATIKTVSVYFIPSLVIVVAFIAALIIFRNKSKRFKFWLKWESVIALLVSILISTNVVLFGPMSSILNLNYAKINDVKESTYKKNQDLTETIANEGTVLLKNEDQMLPLQDKGQKLNVFGWGATNPVYGGTGSGNVDTSNAVDIEKSLKNADFELNEKLLDFYRDYREDRPVVGMWEQDWTLPEPGAKDYKQSLIDDAKKFSDTAMITITRVGGEGADLPVDMKGKDIQYNGRKDDFEKGEHFLELSKSEKEMVDLVTSNFKNVIVLVNASNAMELGWINDYDNIKSAIWMPGAGATGFNALGKVLSGEVNPSGRTVDTFVYDLTKTPTWNNFGDFSYENSDYKLINYVEGIYVGYKYYETKYENKDEEYRKEVQYPFGYGLSYTTFDQSMSKITQKGDKLSFDVTVKNNGKTSGKEVVQIYNNPPYTNGGLEKAATNLVDFAKTKELKPGESQTIPFEISQEELASFDTYHSGAYVLEKGQYNLQLKSNSHDTLASEAYEVKETIVYNEDNKRSSDEKAATVKFKDFVEGEVTYLSRKDNFANYDEVTKSPVKRELTDLEKDGLTNVKTYKLENDDKDKMPITGAKNGLVLNDLKGLEYDDKKWDQLLDQLSVKDMTKLIANGGYQTLPVKSVGKVQTYDFDGPAGISSFFVKNSNGTAFPTATMIATTWNKELAEARGHGVGEEASQMGISGWYGPAMNIHRNAFAGRNFEYYSEDGVVSGAMAAAEIKGAMDKGVYTYMKHFALNDQETNRTDLLLTWSTEQAVREIYLKPFEDAVKKGGATAAMSAFNYIGNEWAGGSATLLNDVLRGEWGFRGFVLTDYFGGYKYMDADKAIRNGNDAMLSTNGEMGATLDDTTSATSVKAMRTATHNILYTVANSRAYEKDVKKTPLMAWEKTTYTVNIIVIVALASLQILAIAIYRKKTKLNRL</sequence>
<evidence type="ECO:0000256" key="5">
    <source>
        <dbReference type="SAM" id="Phobius"/>
    </source>
</evidence>
<evidence type="ECO:0000313" key="8">
    <source>
        <dbReference type="Proteomes" id="UP000310506"/>
    </source>
</evidence>
<evidence type="ECO:0000256" key="4">
    <source>
        <dbReference type="RuleBase" id="RU361161"/>
    </source>
</evidence>
<keyword evidence="5" id="KW-0472">Membrane</keyword>
<feature type="transmembrane region" description="Helical" evidence="5">
    <location>
        <begin position="46"/>
        <end position="67"/>
    </location>
</feature>
<feature type="transmembrane region" description="Helical" evidence="5">
    <location>
        <begin position="7"/>
        <end position="26"/>
    </location>
</feature>
<accession>A0A4S3B804</accession>
<organism evidence="7 8">
    <name type="scientific">Vagococcus silagei</name>
    <dbReference type="NCBI Taxonomy" id="2508885"/>
    <lineage>
        <taxon>Bacteria</taxon>
        <taxon>Bacillati</taxon>
        <taxon>Bacillota</taxon>
        <taxon>Bacilli</taxon>
        <taxon>Lactobacillales</taxon>
        <taxon>Enterococcaceae</taxon>
        <taxon>Vagococcus</taxon>
    </lineage>
</organism>